<keyword evidence="2" id="KW-1185">Reference proteome</keyword>
<dbReference type="AlphaFoldDB" id="A0A3M7T7T4"/>
<reference evidence="1 2" key="1">
    <citation type="journal article" date="2018" name="Sci. Rep.">
        <title>Genomic signatures of local adaptation to the degree of environmental predictability in rotifers.</title>
        <authorList>
            <person name="Franch-Gras L."/>
            <person name="Hahn C."/>
            <person name="Garcia-Roger E.M."/>
            <person name="Carmona M.J."/>
            <person name="Serra M."/>
            <person name="Gomez A."/>
        </authorList>
    </citation>
    <scope>NUCLEOTIDE SEQUENCE [LARGE SCALE GENOMIC DNA]</scope>
    <source>
        <strain evidence="1">HYR1</strain>
    </source>
</reference>
<comment type="caution">
    <text evidence="1">The sequence shown here is derived from an EMBL/GenBank/DDBJ whole genome shotgun (WGS) entry which is preliminary data.</text>
</comment>
<accession>A0A3M7T7T4</accession>
<dbReference type="EMBL" id="REGN01000157">
    <property type="protein sequence ID" value="RNA44092.1"/>
    <property type="molecule type" value="Genomic_DNA"/>
</dbReference>
<evidence type="ECO:0000313" key="2">
    <source>
        <dbReference type="Proteomes" id="UP000276133"/>
    </source>
</evidence>
<sequence>MAFKLKTFRIDDTYSKFLDSNITKVCNENGYQSFYITLKFLIKILIEFHVICIFRLSERKPEFPMISFKL</sequence>
<proteinExistence type="predicted"/>
<gene>
    <name evidence="1" type="ORF">BpHYR1_042644</name>
</gene>
<dbReference type="Proteomes" id="UP000276133">
    <property type="component" value="Unassembled WGS sequence"/>
</dbReference>
<protein>
    <submittedName>
        <fullName evidence="1">Uncharacterized protein</fullName>
    </submittedName>
</protein>
<organism evidence="1 2">
    <name type="scientific">Brachionus plicatilis</name>
    <name type="common">Marine rotifer</name>
    <name type="synonym">Brachionus muelleri</name>
    <dbReference type="NCBI Taxonomy" id="10195"/>
    <lineage>
        <taxon>Eukaryota</taxon>
        <taxon>Metazoa</taxon>
        <taxon>Spiralia</taxon>
        <taxon>Gnathifera</taxon>
        <taxon>Rotifera</taxon>
        <taxon>Eurotatoria</taxon>
        <taxon>Monogononta</taxon>
        <taxon>Pseudotrocha</taxon>
        <taxon>Ploima</taxon>
        <taxon>Brachionidae</taxon>
        <taxon>Brachionus</taxon>
    </lineage>
</organism>
<evidence type="ECO:0000313" key="1">
    <source>
        <dbReference type="EMBL" id="RNA44092.1"/>
    </source>
</evidence>
<name>A0A3M7T7T4_BRAPC</name>